<dbReference type="PRINTS" id="PR00081">
    <property type="entry name" value="GDHRDH"/>
</dbReference>
<protein>
    <submittedName>
        <fullName evidence="3">7-alpha-hydroxysteroid dehydrogenase (EC)</fullName>
        <ecNumber evidence="3">1.1.1.159</ecNumber>
    </submittedName>
</protein>
<dbReference type="PROSITE" id="PS00061">
    <property type="entry name" value="ADH_SHORT"/>
    <property type="match status" value="1"/>
</dbReference>
<dbReference type="FunFam" id="3.40.50.720:FF:000084">
    <property type="entry name" value="Short-chain dehydrogenase reductase"/>
    <property type="match status" value="1"/>
</dbReference>
<accession>A0A6I8MB85</accession>
<reference evidence="3 4" key="1">
    <citation type="submission" date="2019-09" db="EMBL/GenBank/DDBJ databases">
        <authorList>
            <person name="Leyn A S."/>
        </authorList>
    </citation>
    <scope>NUCLEOTIDE SEQUENCE [LARGE SCALE GENOMIC DNA]</scope>
    <source>
        <strain evidence="3">AA231_1</strain>
    </source>
</reference>
<dbReference type="Gene3D" id="3.40.50.720">
    <property type="entry name" value="NAD(P)-binding Rossmann-like Domain"/>
    <property type="match status" value="1"/>
</dbReference>
<sequence>MMPQRLLSLTNKVALVTGGAAGIGKASALILAQAGSDVMIADLNLDAAKHTAEEIKKLTGRNIEYVACNILQDDQLVNAVNKTIETFGHIHILVNNAGGGGGGRESPDQISVDTIERDFQLNVFAAWRLCQLVAPHMNKAGDGSIINISSMSSINKSPAMSGYASSKAALNHMVANLAHDFGPNIRINAVGPGAIRTAALEKVLKPEIEKTMLSHTPLQLGVQVNRKIFARAVLFFASPISSWISGQTLFVNGGGVQTLD</sequence>
<evidence type="ECO:0000256" key="2">
    <source>
        <dbReference type="ARBA" id="ARBA00023002"/>
    </source>
</evidence>
<dbReference type="SUPFAM" id="SSF51735">
    <property type="entry name" value="NAD(P)-binding Rossmann-fold domains"/>
    <property type="match status" value="1"/>
</dbReference>
<dbReference type="PANTHER" id="PTHR43639:SF1">
    <property type="entry name" value="SHORT-CHAIN DEHYDROGENASE_REDUCTASE FAMILY PROTEIN"/>
    <property type="match status" value="1"/>
</dbReference>
<proteinExistence type="inferred from homology"/>
<evidence type="ECO:0000313" key="4">
    <source>
        <dbReference type="Proteomes" id="UP000399805"/>
    </source>
</evidence>
<dbReference type="Pfam" id="PF13561">
    <property type="entry name" value="adh_short_C2"/>
    <property type="match status" value="1"/>
</dbReference>
<dbReference type="EC" id="1.1.1.159" evidence="3"/>
<keyword evidence="4" id="KW-1185">Reference proteome</keyword>
<evidence type="ECO:0000256" key="1">
    <source>
        <dbReference type="ARBA" id="ARBA00006484"/>
    </source>
</evidence>
<dbReference type="InterPro" id="IPR020904">
    <property type="entry name" value="Sc_DH/Rdtase_CS"/>
</dbReference>
<dbReference type="InterPro" id="IPR036291">
    <property type="entry name" value="NAD(P)-bd_dom_sf"/>
</dbReference>
<organism evidence="3 4">
    <name type="scientific">Amycolatopsis camponoti</name>
    <dbReference type="NCBI Taxonomy" id="2606593"/>
    <lineage>
        <taxon>Bacteria</taxon>
        <taxon>Bacillati</taxon>
        <taxon>Actinomycetota</taxon>
        <taxon>Actinomycetes</taxon>
        <taxon>Pseudonocardiales</taxon>
        <taxon>Pseudonocardiaceae</taxon>
        <taxon>Amycolatopsis</taxon>
    </lineage>
</organism>
<dbReference type="EMBL" id="CABVGP010000006">
    <property type="protein sequence ID" value="VVJ25409.1"/>
    <property type="molecule type" value="Genomic_DNA"/>
</dbReference>
<dbReference type="RefSeq" id="WP_230863162.1">
    <property type="nucleotide sequence ID" value="NZ_CABVGP010000006.1"/>
</dbReference>
<name>A0A6I8MB85_9PSEU</name>
<comment type="similarity">
    <text evidence="1">Belongs to the short-chain dehydrogenases/reductases (SDR) family.</text>
</comment>
<dbReference type="GO" id="GO:0008709">
    <property type="term" value="F:cholate 7-alpha-dehydrogenase (NAD+) activity"/>
    <property type="evidence" value="ECO:0007669"/>
    <property type="project" value="UniProtKB-EC"/>
</dbReference>
<dbReference type="PANTHER" id="PTHR43639">
    <property type="entry name" value="OXIDOREDUCTASE, SHORT-CHAIN DEHYDROGENASE/REDUCTASE FAMILY (AFU_ORTHOLOGUE AFUA_5G02870)"/>
    <property type="match status" value="1"/>
</dbReference>
<gene>
    <name evidence="3" type="ORF">AA23TX_10117</name>
</gene>
<dbReference type="PRINTS" id="PR00080">
    <property type="entry name" value="SDRFAMILY"/>
</dbReference>
<dbReference type="InterPro" id="IPR002347">
    <property type="entry name" value="SDR_fam"/>
</dbReference>
<dbReference type="Proteomes" id="UP000399805">
    <property type="component" value="Unassembled WGS sequence"/>
</dbReference>
<evidence type="ECO:0000313" key="3">
    <source>
        <dbReference type="EMBL" id="VVJ25409.1"/>
    </source>
</evidence>
<keyword evidence="2 3" id="KW-0560">Oxidoreductase</keyword>
<dbReference type="AlphaFoldDB" id="A0A6I8MB85"/>